<feature type="domain" description="Ubiquitin-like" evidence="3">
    <location>
        <begin position="103"/>
        <end position="177"/>
    </location>
</feature>
<dbReference type="GO" id="GO:0003729">
    <property type="term" value="F:mRNA binding"/>
    <property type="evidence" value="ECO:0007669"/>
    <property type="project" value="UniProtKB-ARBA"/>
</dbReference>
<dbReference type="PANTHER" id="PTHR10666">
    <property type="entry name" value="UBIQUITIN"/>
    <property type="match status" value="1"/>
</dbReference>
<gene>
    <name evidence="4" type="primary">UBQ8</name>
    <name evidence="4" type="ORF">QJS10_CPB13g00678</name>
</gene>
<feature type="domain" description="Ubiquitin-like" evidence="3">
    <location>
        <begin position="244"/>
        <end position="317"/>
    </location>
</feature>
<dbReference type="AlphaFoldDB" id="A0AAV9DH42"/>
<dbReference type="InterPro" id="IPR029071">
    <property type="entry name" value="Ubiquitin-like_domsf"/>
</dbReference>
<dbReference type="PRINTS" id="PR00348">
    <property type="entry name" value="UBIQUITIN"/>
</dbReference>
<dbReference type="InterPro" id="IPR019956">
    <property type="entry name" value="Ubiquitin_dom"/>
</dbReference>
<dbReference type="InterPro" id="IPR000626">
    <property type="entry name" value="Ubiquitin-like_dom"/>
</dbReference>
<dbReference type="Pfam" id="PF00240">
    <property type="entry name" value="ubiquitin"/>
    <property type="match status" value="5"/>
</dbReference>
<dbReference type="SMART" id="SM00213">
    <property type="entry name" value="UBQ"/>
    <property type="match status" value="5"/>
</dbReference>
<reference evidence="4" key="2">
    <citation type="submission" date="2023-06" db="EMBL/GenBank/DDBJ databases">
        <authorList>
            <person name="Ma L."/>
            <person name="Liu K.-W."/>
            <person name="Li Z."/>
            <person name="Hsiao Y.-Y."/>
            <person name="Qi Y."/>
            <person name="Fu T."/>
            <person name="Tang G."/>
            <person name="Zhang D."/>
            <person name="Sun W.-H."/>
            <person name="Liu D.-K."/>
            <person name="Li Y."/>
            <person name="Chen G.-Z."/>
            <person name="Liu X.-D."/>
            <person name="Liao X.-Y."/>
            <person name="Jiang Y.-T."/>
            <person name="Yu X."/>
            <person name="Hao Y."/>
            <person name="Huang J."/>
            <person name="Zhao X.-W."/>
            <person name="Ke S."/>
            <person name="Chen Y.-Y."/>
            <person name="Wu W.-L."/>
            <person name="Hsu J.-L."/>
            <person name="Lin Y.-F."/>
            <person name="Huang M.-D."/>
            <person name="Li C.-Y."/>
            <person name="Huang L."/>
            <person name="Wang Z.-W."/>
            <person name="Zhao X."/>
            <person name="Zhong W.-Y."/>
            <person name="Peng D.-H."/>
            <person name="Ahmad S."/>
            <person name="Lan S."/>
            <person name="Zhang J.-S."/>
            <person name="Tsai W.-C."/>
            <person name="Van De Peer Y."/>
            <person name="Liu Z.-J."/>
        </authorList>
    </citation>
    <scope>NUCLEOTIDE SEQUENCE</scope>
    <source>
        <strain evidence="4">CP</strain>
        <tissue evidence="4">Leaves</tissue>
    </source>
</reference>
<feature type="domain" description="Ubiquitin-like" evidence="3">
    <location>
        <begin position="325"/>
        <end position="394"/>
    </location>
</feature>
<dbReference type="InterPro" id="IPR050158">
    <property type="entry name" value="Ubiquitin_ubiquitin-like"/>
</dbReference>
<dbReference type="SUPFAM" id="SSF54236">
    <property type="entry name" value="Ubiquitin-like"/>
    <property type="match status" value="5"/>
</dbReference>
<accession>A0AAV9DH42</accession>
<dbReference type="Gene3D" id="3.10.20.90">
    <property type="entry name" value="Phosphatidylinositol 3-kinase Catalytic Subunit, Chain A, domain 1"/>
    <property type="match status" value="5"/>
</dbReference>
<evidence type="ECO:0000256" key="2">
    <source>
        <dbReference type="SAM" id="MobiDB-lite"/>
    </source>
</evidence>
<proteinExistence type="predicted"/>
<evidence type="ECO:0000259" key="3">
    <source>
        <dbReference type="PROSITE" id="PS50053"/>
    </source>
</evidence>
<reference evidence="4" key="1">
    <citation type="journal article" date="2023" name="Nat. Commun.">
        <title>Diploid and tetraploid genomes of Acorus and the evolution of monocots.</title>
        <authorList>
            <person name="Ma L."/>
            <person name="Liu K.W."/>
            <person name="Li Z."/>
            <person name="Hsiao Y.Y."/>
            <person name="Qi Y."/>
            <person name="Fu T."/>
            <person name="Tang G.D."/>
            <person name="Zhang D."/>
            <person name="Sun W.H."/>
            <person name="Liu D.K."/>
            <person name="Li Y."/>
            <person name="Chen G.Z."/>
            <person name="Liu X.D."/>
            <person name="Liao X.Y."/>
            <person name="Jiang Y.T."/>
            <person name="Yu X."/>
            <person name="Hao Y."/>
            <person name="Huang J."/>
            <person name="Zhao X.W."/>
            <person name="Ke S."/>
            <person name="Chen Y.Y."/>
            <person name="Wu W.L."/>
            <person name="Hsu J.L."/>
            <person name="Lin Y.F."/>
            <person name="Huang M.D."/>
            <person name="Li C.Y."/>
            <person name="Huang L."/>
            <person name="Wang Z.W."/>
            <person name="Zhao X."/>
            <person name="Zhong W.Y."/>
            <person name="Peng D.H."/>
            <person name="Ahmad S."/>
            <person name="Lan S."/>
            <person name="Zhang J.S."/>
            <person name="Tsai W.C."/>
            <person name="Van de Peer Y."/>
            <person name="Liu Z.J."/>
        </authorList>
    </citation>
    <scope>NUCLEOTIDE SEQUENCE</scope>
    <source>
        <strain evidence="4">CP</strain>
    </source>
</reference>
<evidence type="ECO:0000256" key="1">
    <source>
        <dbReference type="ARBA" id="ARBA00022499"/>
    </source>
</evidence>
<dbReference type="CDD" id="cd17039">
    <property type="entry name" value="Ubl_ubiquitin_like"/>
    <property type="match status" value="4"/>
</dbReference>
<name>A0AAV9DH42_ACOCL</name>
<feature type="domain" description="Ubiquitin-like" evidence="3">
    <location>
        <begin position="178"/>
        <end position="244"/>
    </location>
</feature>
<evidence type="ECO:0000313" key="5">
    <source>
        <dbReference type="Proteomes" id="UP001180020"/>
    </source>
</evidence>
<dbReference type="InterPro" id="IPR011990">
    <property type="entry name" value="TPR-like_helical_dom_sf"/>
</dbReference>
<comment type="caution">
    <text evidence="4">The sequence shown here is derived from an EMBL/GenBank/DDBJ whole genome shotgun (WGS) entry which is preliminary data.</text>
</comment>
<keyword evidence="5" id="KW-1185">Reference proteome</keyword>
<keyword evidence="1" id="KW-1017">Isopeptide bond</keyword>
<protein>
    <submittedName>
        <fullName evidence="4">Polyubiquitin 8</fullName>
    </submittedName>
</protein>
<evidence type="ECO:0000313" key="4">
    <source>
        <dbReference type="EMBL" id="KAK1300114.1"/>
    </source>
</evidence>
<dbReference type="Gene3D" id="1.25.40.10">
    <property type="entry name" value="Tetratricopeptide repeat domain"/>
    <property type="match status" value="1"/>
</dbReference>
<organism evidence="4 5">
    <name type="scientific">Acorus calamus</name>
    <name type="common">Sweet flag</name>
    <dbReference type="NCBI Taxonomy" id="4465"/>
    <lineage>
        <taxon>Eukaryota</taxon>
        <taxon>Viridiplantae</taxon>
        <taxon>Streptophyta</taxon>
        <taxon>Embryophyta</taxon>
        <taxon>Tracheophyta</taxon>
        <taxon>Spermatophyta</taxon>
        <taxon>Magnoliopsida</taxon>
        <taxon>Liliopsida</taxon>
        <taxon>Acoraceae</taxon>
        <taxon>Acorus</taxon>
    </lineage>
</organism>
<feature type="domain" description="Ubiquitin-like" evidence="3">
    <location>
        <begin position="28"/>
        <end position="102"/>
    </location>
</feature>
<dbReference type="PROSITE" id="PS50053">
    <property type="entry name" value="UBIQUITIN_2"/>
    <property type="match status" value="5"/>
</dbReference>
<dbReference type="EMBL" id="JAUJYO010000013">
    <property type="protein sequence ID" value="KAK1300114.1"/>
    <property type="molecule type" value="Genomic_DNA"/>
</dbReference>
<sequence>MASLASIEETIRRIVPPSILCIILIEKINIFLRLIKTVPLRVKSTDKISDVKARFNESHSFGSKCLQKLFYANNYLEDDKALSDHGITENSTLNMYLTTKSPDQIFIKTSEGKTITLEAKTWETIHTIKAKILEKEGIPLEQQVFFYDGRLLEDGQSLNFYGIKEQSTLHMVIHKHGIQISVSIPYGETIRLDVKKWYTVHDVRMLIESKVGTQKGYQRLTYDGQNLDDWVTLAEYKICDYSVLKVVDMFKIFITCGNIFTLEVEGSDTIDSIRERIRSKLGTLSEHQRIFFAGKSLHYQKTLEDYGIQKGSTLEVLTCAPSNPNYVFVDVCKGQNISLGVKMESTIGELKAMIQERTKIPLKKQRLSYLLQDLDRDDCTLNDYCINVGATLFVDKDVLKLETANVLILLWSLLSNEPDKVGRSASRAVSDPERPQMHQNGERVLCTDAVSKLEEALEVNPKKHEMLWCLGNAFMSQAFLTRPGPGCRPSRQPRAPPREGPPSPHGYYATTLFLKPMNNLYVKSLEVTSKELFFIATIVKDFV</sequence>
<dbReference type="Pfam" id="PF06552">
    <property type="entry name" value="TOM20_plant"/>
    <property type="match status" value="1"/>
</dbReference>
<dbReference type="Proteomes" id="UP001180020">
    <property type="component" value="Unassembled WGS sequence"/>
</dbReference>
<feature type="region of interest" description="Disordered" evidence="2">
    <location>
        <begin position="485"/>
        <end position="504"/>
    </location>
</feature>
<feature type="compositionally biased region" description="Pro residues" evidence="2">
    <location>
        <begin position="494"/>
        <end position="504"/>
    </location>
</feature>